<dbReference type="InterPro" id="IPR050910">
    <property type="entry name" value="JMJD6_ArgDemeth/LysHydrox"/>
</dbReference>
<keyword evidence="2" id="KW-1133">Transmembrane helix</keyword>
<feature type="domain" description="JmjC" evidence="3">
    <location>
        <begin position="507"/>
        <end position="645"/>
    </location>
</feature>
<feature type="region of interest" description="Disordered" evidence="1">
    <location>
        <begin position="321"/>
        <end position="348"/>
    </location>
</feature>
<proteinExistence type="predicted"/>
<dbReference type="SUPFAM" id="SSF51197">
    <property type="entry name" value="Clavaminate synthase-like"/>
    <property type="match status" value="1"/>
</dbReference>
<dbReference type="SUPFAM" id="SSF48452">
    <property type="entry name" value="TPR-like"/>
    <property type="match status" value="1"/>
</dbReference>
<dbReference type="Gene3D" id="1.25.40.10">
    <property type="entry name" value="Tetratricopeptide repeat domain"/>
    <property type="match status" value="1"/>
</dbReference>
<dbReference type="InterPro" id="IPR003347">
    <property type="entry name" value="JmjC_dom"/>
</dbReference>
<dbReference type="Gene3D" id="2.60.120.650">
    <property type="entry name" value="Cupin"/>
    <property type="match status" value="1"/>
</dbReference>
<dbReference type="GO" id="GO:0005737">
    <property type="term" value="C:cytoplasm"/>
    <property type="evidence" value="ECO:0007669"/>
    <property type="project" value="TreeGrafter"/>
</dbReference>
<feature type="region of interest" description="Disordered" evidence="1">
    <location>
        <begin position="154"/>
        <end position="184"/>
    </location>
</feature>
<dbReference type="OrthoDB" id="438164at2759"/>
<sequence>MAGKRKSLLEKSAAWRNRPAAGRRSGVTWGDHVGETVGLENGGTSRSQSWRPSSERSLKGSSEPSDVLQDLKTDAELHEMHHPSEERQKNVSLCGKNGSRMFLFVLFIFGTVMAAVSLVSRPEEGNTAANLRHLRGFSTTCTAHVSTPARETSCRPNLAGLSPAKVPPESVKVSSCRPGSTSATENSSVVSVANFLQDGPANRSNVVPHEPANLTDILQDRLTDPIDTLQDGLKNLTDTLQDGLTDPTDILQDGLTNLTDILEHGLTSHTDTLQDGPANISCILPDENENLASPFQDDSASEAASLQDNDNVSAVIQDERANLTNPSQDGDKTAADEGPSVLPPSPDEPLSLEAILELEDNGYPLPAVLEDDVPSQGTRISLSPAPPNDGGWRTDEHDVMMYAIRRCDFDVRYADQMTSEEFESTYRNRKPVLLRFRGGAQDWTDPDVWTRDGLVSRHGDRQVRTAYPWDIEANGELGYGSERLDAYLTRYLDDKHGFDSRYVTDKVLMAELLPHIRLPPYLNQSRLENPNYRVFLGRSRTGMAWHVHNQAWNGVVFGAKRWFVSALDRPPPGMGDFGQLDWMKYIHPYVRAPWRPLECLQQAGDVVYVPGDFYHGVLNIGDTVATSFYDDSGPNLEQYDLQTEAWRVLQDAEGMAEGAVAVELGQELDARFQQVFGKLKAFPNELTLTQEVHELYGKYQLLRQRPREAITTFQAAIRADPFHLKAYAWLAHAYSTLGQHDKAEGTYLSALYLHRTSHPVWLAYAGFLEQRGDLAAAEQAYKKALFSRPHLRPWFSQHLARVQAKLGKEGMYRSGDLRKAVGSNRR</sequence>
<name>A0A8K0ESJ2_BRALA</name>
<dbReference type="PROSITE" id="PS51184">
    <property type="entry name" value="JMJC"/>
    <property type="match status" value="1"/>
</dbReference>
<evidence type="ECO:0000256" key="2">
    <source>
        <dbReference type="SAM" id="Phobius"/>
    </source>
</evidence>
<evidence type="ECO:0000313" key="4">
    <source>
        <dbReference type="EMBL" id="CAH1264449.1"/>
    </source>
</evidence>
<keyword evidence="2" id="KW-0472">Membrane</keyword>
<keyword evidence="5" id="KW-1185">Reference proteome</keyword>
<organism evidence="4 5">
    <name type="scientific">Branchiostoma lanceolatum</name>
    <name type="common">Common lancelet</name>
    <name type="synonym">Amphioxus lanceolatum</name>
    <dbReference type="NCBI Taxonomy" id="7740"/>
    <lineage>
        <taxon>Eukaryota</taxon>
        <taxon>Metazoa</taxon>
        <taxon>Chordata</taxon>
        <taxon>Cephalochordata</taxon>
        <taxon>Leptocardii</taxon>
        <taxon>Amphioxiformes</taxon>
        <taxon>Branchiostomatidae</taxon>
        <taxon>Branchiostoma</taxon>
    </lineage>
</organism>
<dbReference type="Proteomes" id="UP000838412">
    <property type="component" value="Chromosome 5"/>
</dbReference>
<dbReference type="InterPro" id="IPR011990">
    <property type="entry name" value="TPR-like_helical_dom_sf"/>
</dbReference>
<protein>
    <submittedName>
        <fullName evidence="4">JMJD8 protein</fullName>
    </submittedName>
</protein>
<reference evidence="4" key="1">
    <citation type="submission" date="2022-01" db="EMBL/GenBank/DDBJ databases">
        <authorList>
            <person name="Braso-Vives M."/>
        </authorList>
    </citation>
    <scope>NUCLEOTIDE SEQUENCE</scope>
</reference>
<gene>
    <name evidence="4" type="primary">JMJD8</name>
    <name evidence="4" type="ORF">BLAG_LOCUS18811</name>
</gene>
<evidence type="ECO:0000256" key="1">
    <source>
        <dbReference type="SAM" id="MobiDB-lite"/>
    </source>
</evidence>
<evidence type="ECO:0000313" key="5">
    <source>
        <dbReference type="Proteomes" id="UP000838412"/>
    </source>
</evidence>
<dbReference type="EMBL" id="OV696690">
    <property type="protein sequence ID" value="CAH1264449.1"/>
    <property type="molecule type" value="Genomic_DNA"/>
</dbReference>
<dbReference type="Pfam" id="PF13431">
    <property type="entry name" value="TPR_17"/>
    <property type="match status" value="1"/>
</dbReference>
<feature type="transmembrane region" description="Helical" evidence="2">
    <location>
        <begin position="101"/>
        <end position="120"/>
    </location>
</feature>
<evidence type="ECO:0000259" key="3">
    <source>
        <dbReference type="PROSITE" id="PS51184"/>
    </source>
</evidence>
<dbReference type="SMART" id="SM00558">
    <property type="entry name" value="JmjC"/>
    <property type="match status" value="1"/>
</dbReference>
<feature type="region of interest" description="Disordered" evidence="1">
    <location>
        <begin position="1"/>
        <end position="67"/>
    </location>
</feature>
<keyword evidence="2" id="KW-0812">Transmembrane</keyword>
<dbReference type="AlphaFoldDB" id="A0A8K0ESJ2"/>
<dbReference type="PANTHER" id="PTHR12480">
    <property type="entry name" value="ARGININE DEMETHYLASE AND LYSYL-HYDROXYLASE JMJD"/>
    <property type="match status" value="1"/>
</dbReference>
<accession>A0A8K0ESJ2</accession>
<dbReference type="PANTHER" id="PTHR12480:SF35">
    <property type="entry name" value="TRANSCRIPTION FACTOR JUMONJI, JMJC DOMAIN-CONTAINING PROTEIN"/>
    <property type="match status" value="1"/>
</dbReference>
<feature type="compositionally biased region" description="Polar residues" evidence="1">
    <location>
        <begin position="42"/>
        <end position="52"/>
    </location>
</feature>